<protein>
    <submittedName>
        <fullName evidence="1">Uncharacterized protein</fullName>
    </submittedName>
</protein>
<organism evidence="1">
    <name type="scientific">marine sediment metagenome</name>
    <dbReference type="NCBI Taxonomy" id="412755"/>
    <lineage>
        <taxon>unclassified sequences</taxon>
        <taxon>metagenomes</taxon>
        <taxon>ecological metagenomes</taxon>
    </lineage>
</organism>
<reference evidence="1" key="1">
    <citation type="journal article" date="2015" name="Nature">
        <title>Complex archaea that bridge the gap between prokaryotes and eukaryotes.</title>
        <authorList>
            <person name="Spang A."/>
            <person name="Saw J.H."/>
            <person name="Jorgensen S.L."/>
            <person name="Zaremba-Niedzwiedzka K."/>
            <person name="Martijn J."/>
            <person name="Lind A.E."/>
            <person name="van Eijk R."/>
            <person name="Schleper C."/>
            <person name="Guy L."/>
            <person name="Ettema T.J."/>
        </authorList>
    </citation>
    <scope>NUCLEOTIDE SEQUENCE</scope>
</reference>
<sequence>MSDVSLVENDLFYLLEIKKHKKLAKNIGNMIIRSEIPLNEIYDMIGELLKKNSEYFMDSVYPLVRTQIRKIPSSQMREMDEHILKKFCFLEGEVINVTFLGSISEKKVNSFGRIYLTNYRLIVCGTQVVRSAQSKGFGPGRPGLIGMAFRSGITRRRKAVRKAITKTLRRDIDSLNLAEWGYYFPMHEAYKIKTGKKNISYSITIETDKKPIVMSITITPSRLKKQTKEEFLNYKNSILSQIYELLFKFQ</sequence>
<dbReference type="AlphaFoldDB" id="A0A0F9IV53"/>
<comment type="caution">
    <text evidence="1">The sequence shown here is derived from an EMBL/GenBank/DDBJ whole genome shotgun (WGS) entry which is preliminary data.</text>
</comment>
<gene>
    <name evidence="1" type="ORF">LCGC14_1533910</name>
</gene>
<proteinExistence type="predicted"/>
<dbReference type="EMBL" id="LAZR01011525">
    <property type="protein sequence ID" value="KKM61219.1"/>
    <property type="molecule type" value="Genomic_DNA"/>
</dbReference>
<name>A0A0F9IV53_9ZZZZ</name>
<evidence type="ECO:0000313" key="1">
    <source>
        <dbReference type="EMBL" id="KKM61219.1"/>
    </source>
</evidence>
<accession>A0A0F9IV53</accession>